<proteinExistence type="predicted"/>
<evidence type="ECO:0000313" key="1">
    <source>
        <dbReference type="EMBL" id="GMT12385.1"/>
    </source>
</evidence>
<protein>
    <submittedName>
        <fullName evidence="1">Uncharacterized protein</fullName>
    </submittedName>
</protein>
<name>A0AAV5V1N0_9BILA</name>
<organism evidence="1 2">
    <name type="scientific">Pristionchus fissidentatus</name>
    <dbReference type="NCBI Taxonomy" id="1538716"/>
    <lineage>
        <taxon>Eukaryota</taxon>
        <taxon>Metazoa</taxon>
        <taxon>Ecdysozoa</taxon>
        <taxon>Nematoda</taxon>
        <taxon>Chromadorea</taxon>
        <taxon>Rhabditida</taxon>
        <taxon>Rhabditina</taxon>
        <taxon>Diplogasteromorpha</taxon>
        <taxon>Diplogasteroidea</taxon>
        <taxon>Neodiplogasteridae</taxon>
        <taxon>Pristionchus</taxon>
    </lineage>
</organism>
<sequence>DTPPRPEWMLELRSYFHGHFGHAFAADAAGLKLTQNNLAGRSPSHVWHMGNSLAENRIDDLKKICGAAHKLKKLYFTRTGNNYNHEFGVERRGFLRMGCHGTERLLSPAPNVQVL</sequence>
<keyword evidence="2" id="KW-1185">Reference proteome</keyword>
<dbReference type="AlphaFoldDB" id="A0AAV5V1N0"/>
<comment type="caution">
    <text evidence="1">The sequence shown here is derived from an EMBL/GenBank/DDBJ whole genome shotgun (WGS) entry which is preliminary data.</text>
</comment>
<evidence type="ECO:0000313" key="2">
    <source>
        <dbReference type="Proteomes" id="UP001432322"/>
    </source>
</evidence>
<feature type="non-terminal residue" evidence="1">
    <location>
        <position position="1"/>
    </location>
</feature>
<dbReference type="Proteomes" id="UP001432322">
    <property type="component" value="Unassembled WGS sequence"/>
</dbReference>
<reference evidence="1" key="1">
    <citation type="submission" date="2023-10" db="EMBL/GenBank/DDBJ databases">
        <title>Genome assembly of Pristionchus species.</title>
        <authorList>
            <person name="Yoshida K."/>
            <person name="Sommer R.J."/>
        </authorList>
    </citation>
    <scope>NUCLEOTIDE SEQUENCE</scope>
    <source>
        <strain evidence="1">RS5133</strain>
    </source>
</reference>
<gene>
    <name evidence="1" type="ORF">PFISCL1PPCAC_3682</name>
</gene>
<dbReference type="EMBL" id="BTSY01000001">
    <property type="protein sequence ID" value="GMT12385.1"/>
    <property type="molecule type" value="Genomic_DNA"/>
</dbReference>
<accession>A0AAV5V1N0</accession>